<dbReference type="AlphaFoldDB" id="A0A7W9HKM9"/>
<evidence type="ECO:0000256" key="3">
    <source>
        <dbReference type="ARBA" id="ARBA00023163"/>
    </source>
</evidence>
<evidence type="ECO:0000256" key="1">
    <source>
        <dbReference type="ARBA" id="ARBA00023015"/>
    </source>
</evidence>
<dbReference type="PANTHER" id="PTHR30146">
    <property type="entry name" value="LACI-RELATED TRANSCRIPTIONAL REPRESSOR"/>
    <property type="match status" value="1"/>
</dbReference>
<evidence type="ECO:0000313" key="6">
    <source>
        <dbReference type="Proteomes" id="UP000552097"/>
    </source>
</evidence>
<dbReference type="RefSeq" id="WP_312869343.1">
    <property type="nucleotide sequence ID" value="NZ_JACHMO010000001.1"/>
</dbReference>
<dbReference type="PANTHER" id="PTHR30146:SF153">
    <property type="entry name" value="LACTOSE OPERON REPRESSOR"/>
    <property type="match status" value="1"/>
</dbReference>
<gene>
    <name evidence="5" type="ORF">F4560_003604</name>
</gene>
<accession>A0A7W9HKM9</accession>
<keyword evidence="6" id="KW-1185">Reference proteome</keyword>
<dbReference type="Pfam" id="PF13377">
    <property type="entry name" value="Peripla_BP_3"/>
    <property type="match status" value="1"/>
</dbReference>
<evidence type="ECO:0000256" key="2">
    <source>
        <dbReference type="ARBA" id="ARBA00023125"/>
    </source>
</evidence>
<organism evidence="5 6">
    <name type="scientific">Saccharothrix ecbatanensis</name>
    <dbReference type="NCBI Taxonomy" id="1105145"/>
    <lineage>
        <taxon>Bacteria</taxon>
        <taxon>Bacillati</taxon>
        <taxon>Actinomycetota</taxon>
        <taxon>Actinomycetes</taxon>
        <taxon>Pseudonocardiales</taxon>
        <taxon>Pseudonocardiaceae</taxon>
        <taxon>Saccharothrix</taxon>
    </lineage>
</organism>
<keyword evidence="1" id="KW-0805">Transcription regulation</keyword>
<sequence>MSRSRWAGITATGGMSPPTAVRVLERECHAGRASKGWMREPQPVHRTAPLVELVFPALNTAWAMEVMCGVVASGLDVVMSTAAGRGTSWAVDLVKARRAGVLLVGCPISAAERTALARAGMPLVHIDPVDAATPDLLSVAATNRAGGVTATKHLLSLGHRRIGFVGGPRDVLCSRARQDGYRSALDRAGIAFDPALVRHGDFTREGGCREAHELLRLPNRPTAVFAANDEQALGVIEAARFEGLSVPDDLSVIGFDDLPTAWRSSPALSTVRQPLAEMGRQAGWMLVDLIAGHPPATDQVELATELVVRSSTMQPPLPVT</sequence>
<comment type="caution">
    <text evidence="5">The sequence shown here is derived from an EMBL/GenBank/DDBJ whole genome shotgun (WGS) entry which is preliminary data.</text>
</comment>
<dbReference type="SUPFAM" id="SSF53822">
    <property type="entry name" value="Periplasmic binding protein-like I"/>
    <property type="match status" value="1"/>
</dbReference>
<evidence type="ECO:0000313" key="5">
    <source>
        <dbReference type="EMBL" id="MBB5803836.1"/>
    </source>
</evidence>
<evidence type="ECO:0000259" key="4">
    <source>
        <dbReference type="Pfam" id="PF13377"/>
    </source>
</evidence>
<protein>
    <submittedName>
        <fullName evidence="5">DNA-binding LacI/PurR family transcriptional regulator</fullName>
    </submittedName>
</protein>
<dbReference type="GO" id="GO:0003700">
    <property type="term" value="F:DNA-binding transcription factor activity"/>
    <property type="evidence" value="ECO:0007669"/>
    <property type="project" value="TreeGrafter"/>
</dbReference>
<dbReference type="Proteomes" id="UP000552097">
    <property type="component" value="Unassembled WGS sequence"/>
</dbReference>
<dbReference type="GO" id="GO:0000976">
    <property type="term" value="F:transcription cis-regulatory region binding"/>
    <property type="evidence" value="ECO:0007669"/>
    <property type="project" value="TreeGrafter"/>
</dbReference>
<feature type="domain" description="Transcriptional regulator LacI/GalR-like sensor" evidence="4">
    <location>
        <begin position="152"/>
        <end position="312"/>
    </location>
</feature>
<dbReference type="EMBL" id="JACHMO010000001">
    <property type="protein sequence ID" value="MBB5803836.1"/>
    <property type="molecule type" value="Genomic_DNA"/>
</dbReference>
<dbReference type="Gene3D" id="3.40.50.2300">
    <property type="match status" value="2"/>
</dbReference>
<keyword evidence="3" id="KW-0804">Transcription</keyword>
<dbReference type="CDD" id="cd06296">
    <property type="entry name" value="PBP1_CatR-like"/>
    <property type="match status" value="1"/>
</dbReference>
<dbReference type="InterPro" id="IPR028082">
    <property type="entry name" value="Peripla_BP_I"/>
</dbReference>
<dbReference type="InterPro" id="IPR046335">
    <property type="entry name" value="LacI/GalR-like_sensor"/>
</dbReference>
<reference evidence="5 6" key="1">
    <citation type="submission" date="2020-08" db="EMBL/GenBank/DDBJ databases">
        <title>Sequencing the genomes of 1000 actinobacteria strains.</title>
        <authorList>
            <person name="Klenk H.-P."/>
        </authorList>
    </citation>
    <scope>NUCLEOTIDE SEQUENCE [LARGE SCALE GENOMIC DNA]</scope>
    <source>
        <strain evidence="5 6">DSM 45486</strain>
    </source>
</reference>
<proteinExistence type="predicted"/>
<keyword evidence="2 5" id="KW-0238">DNA-binding</keyword>
<name>A0A7W9HKM9_9PSEU</name>